<organism evidence="4">
    <name type="scientific">viral metagenome</name>
    <dbReference type="NCBI Taxonomy" id="1070528"/>
    <lineage>
        <taxon>unclassified sequences</taxon>
        <taxon>metagenomes</taxon>
        <taxon>organismal metagenomes</taxon>
    </lineage>
</organism>
<dbReference type="Gene3D" id="3.40.395.10">
    <property type="entry name" value="Adenoviral Proteinase, Chain A"/>
    <property type="match status" value="1"/>
</dbReference>
<sequence>MDPSEIENLRKVYNQEHSDTIAKKSALAVWNELQKRFHTQCEEGRSECIMAHMIRKPNAPSSWETKPNEWLSSLDIENVEKEFMRMFSTYYFVGCVPIDFDTKSKMGKCIVNALCSLDIRSLYAKRYRKIGIVFNTDVSSGPGQHWIALFADIHPDFEYPKLVYFDSYSQKPEKEIQRLMIRWKQQLDSSKVYSKPAVLEYNKTRHQYENSECGMYCIYFHLCCILRIPMDMRIPDDVMRSFRGLLFRIKK</sequence>
<evidence type="ECO:0000313" key="4">
    <source>
        <dbReference type="EMBL" id="QHU09847.1"/>
    </source>
</evidence>
<evidence type="ECO:0000256" key="2">
    <source>
        <dbReference type="ARBA" id="ARBA00022801"/>
    </source>
</evidence>
<dbReference type="AlphaFoldDB" id="A0A6C0JZL2"/>
<feature type="domain" description="Ubiquitin-like protease family profile" evidence="3">
    <location>
        <begin position="134"/>
        <end position="243"/>
    </location>
</feature>
<dbReference type="Pfam" id="PF02902">
    <property type="entry name" value="Peptidase_C48"/>
    <property type="match status" value="1"/>
</dbReference>
<dbReference type="EMBL" id="MN740746">
    <property type="protein sequence ID" value="QHU09847.1"/>
    <property type="molecule type" value="Genomic_DNA"/>
</dbReference>
<proteinExistence type="predicted"/>
<dbReference type="InterPro" id="IPR038765">
    <property type="entry name" value="Papain-like_cys_pep_sf"/>
</dbReference>
<keyword evidence="2" id="KW-0378">Hydrolase</keyword>
<keyword evidence="1" id="KW-0645">Protease</keyword>
<evidence type="ECO:0000259" key="3">
    <source>
        <dbReference type="Pfam" id="PF02902"/>
    </source>
</evidence>
<name>A0A6C0JZL2_9ZZZZ</name>
<accession>A0A6C0JZL2</accession>
<reference evidence="4" key="1">
    <citation type="journal article" date="2020" name="Nature">
        <title>Giant virus diversity and host interactions through global metagenomics.</title>
        <authorList>
            <person name="Schulz F."/>
            <person name="Roux S."/>
            <person name="Paez-Espino D."/>
            <person name="Jungbluth S."/>
            <person name="Walsh D.A."/>
            <person name="Denef V.J."/>
            <person name="McMahon K.D."/>
            <person name="Konstantinidis K.T."/>
            <person name="Eloe-Fadrosh E.A."/>
            <person name="Kyrpides N.C."/>
            <person name="Woyke T."/>
        </authorList>
    </citation>
    <scope>NUCLEOTIDE SEQUENCE</scope>
    <source>
        <strain evidence="4">GVMAG-S-1101164-164</strain>
    </source>
</reference>
<dbReference type="GO" id="GO:0006508">
    <property type="term" value="P:proteolysis"/>
    <property type="evidence" value="ECO:0007669"/>
    <property type="project" value="UniProtKB-KW"/>
</dbReference>
<dbReference type="SUPFAM" id="SSF54001">
    <property type="entry name" value="Cysteine proteinases"/>
    <property type="match status" value="1"/>
</dbReference>
<dbReference type="GO" id="GO:0008234">
    <property type="term" value="F:cysteine-type peptidase activity"/>
    <property type="evidence" value="ECO:0007669"/>
    <property type="project" value="InterPro"/>
</dbReference>
<dbReference type="InterPro" id="IPR003653">
    <property type="entry name" value="Peptidase_C48_C"/>
</dbReference>
<evidence type="ECO:0000256" key="1">
    <source>
        <dbReference type="ARBA" id="ARBA00022670"/>
    </source>
</evidence>
<protein>
    <recommendedName>
        <fullName evidence="3">Ubiquitin-like protease family profile domain-containing protein</fullName>
    </recommendedName>
</protein>